<evidence type="ECO:0000313" key="3">
    <source>
        <dbReference type="Proteomes" id="UP001449795"/>
    </source>
</evidence>
<dbReference type="InterPro" id="IPR002731">
    <property type="entry name" value="ATPase_BadF"/>
</dbReference>
<name>A0ABZ3D4Q5_9PROT</name>
<reference evidence="2 3" key="1">
    <citation type="submission" date="2024-04" db="EMBL/GenBank/DDBJ databases">
        <title>Complete genome sequence of Nguyenibacter vanlangesis HBCM-1154, a strain capable of nitrogen fixation, IAA production, and phosphorus solubilization isolated from sugarcane soil.</title>
        <authorList>
            <person name="MY HANH P."/>
        </authorList>
    </citation>
    <scope>NUCLEOTIDE SEQUENCE [LARGE SCALE GENOMIC DNA]</scope>
    <source>
        <strain evidence="2 3">HBCM 1154</strain>
    </source>
</reference>
<evidence type="ECO:0000259" key="1">
    <source>
        <dbReference type="Pfam" id="PF01869"/>
    </source>
</evidence>
<dbReference type="PANTHER" id="PTHR43190:SF3">
    <property type="entry name" value="N-ACETYL-D-GLUCOSAMINE KINASE"/>
    <property type="match status" value="1"/>
</dbReference>
<evidence type="ECO:0000313" key="2">
    <source>
        <dbReference type="EMBL" id="XAE42757.1"/>
    </source>
</evidence>
<dbReference type="InterPro" id="IPR052519">
    <property type="entry name" value="Euk-type_GlcNAc_Kinase"/>
</dbReference>
<dbReference type="Pfam" id="PF01869">
    <property type="entry name" value="BcrAD_BadFG"/>
    <property type="match status" value="1"/>
</dbReference>
<dbReference type="Proteomes" id="UP001449795">
    <property type="component" value="Chromosome"/>
</dbReference>
<dbReference type="RefSeq" id="WP_342628398.1">
    <property type="nucleotide sequence ID" value="NZ_CP152276.1"/>
</dbReference>
<gene>
    <name evidence="2" type="ORF">AAC691_21380</name>
</gene>
<sequence>MTQGVVRLLAGIDGGGTGTRLRLVTPEGVMLGEGQGGPANIATDAAQGWRSVGDALAAALAQAGLARSSCHLIAGAGLAGAEVPGAAERFLAFPALFDRIDLVTDGYTSCVGAHGGAAGAVVAVGTGTVGFALAGGRVRRVGGWGFPQGDEGGGAWIGLEAVRLMLRARDGRVPGSALVERIWRALASEGGDPMLWAVRMGAAGFGRLAPLVVAAAEDGDAQARALLGRAGAEIALLRAALCDAEGFRGLPCCLLGGLAEVLEPYLPAESREGLARPRGSAIEGALWLARRLHGDSTAGKGLAAEGTSG</sequence>
<accession>A0ABZ3D4Q5</accession>
<dbReference type="Gene3D" id="3.30.420.40">
    <property type="match status" value="2"/>
</dbReference>
<feature type="domain" description="ATPase BadF/BadG/BcrA/BcrD type" evidence="1">
    <location>
        <begin position="11"/>
        <end position="260"/>
    </location>
</feature>
<dbReference type="SUPFAM" id="SSF53067">
    <property type="entry name" value="Actin-like ATPase domain"/>
    <property type="match status" value="2"/>
</dbReference>
<dbReference type="EMBL" id="CP152276">
    <property type="protein sequence ID" value="XAE42757.1"/>
    <property type="molecule type" value="Genomic_DNA"/>
</dbReference>
<proteinExistence type="predicted"/>
<dbReference type="InterPro" id="IPR043129">
    <property type="entry name" value="ATPase_NBD"/>
</dbReference>
<organism evidence="2 3">
    <name type="scientific">Nguyenibacter vanlangensis</name>
    <dbReference type="NCBI Taxonomy" id="1216886"/>
    <lineage>
        <taxon>Bacteria</taxon>
        <taxon>Pseudomonadati</taxon>
        <taxon>Pseudomonadota</taxon>
        <taxon>Alphaproteobacteria</taxon>
        <taxon>Acetobacterales</taxon>
        <taxon>Acetobacteraceae</taxon>
        <taxon>Nguyenibacter</taxon>
    </lineage>
</organism>
<protein>
    <submittedName>
        <fullName evidence="2">BadF/BadG/BcrA/BcrD ATPase family protein</fullName>
    </submittedName>
</protein>
<dbReference type="PANTHER" id="PTHR43190">
    <property type="entry name" value="N-ACETYL-D-GLUCOSAMINE KINASE"/>
    <property type="match status" value="1"/>
</dbReference>
<keyword evidence="3" id="KW-1185">Reference proteome</keyword>
<dbReference type="CDD" id="cd24082">
    <property type="entry name" value="ASKHA_NBD_GspK-like"/>
    <property type="match status" value="1"/>
</dbReference>